<evidence type="ECO:0000256" key="1">
    <source>
        <dbReference type="SAM" id="MobiDB-lite"/>
    </source>
</evidence>
<proteinExistence type="predicted"/>
<dbReference type="InterPro" id="IPR015947">
    <property type="entry name" value="PUA-like_sf"/>
</dbReference>
<evidence type="ECO:0000313" key="4">
    <source>
        <dbReference type="EMBL" id="CAG5079357.1"/>
    </source>
</evidence>
<organism evidence="4 5">
    <name type="scientific">Oikopleura dioica</name>
    <name type="common">Tunicate</name>
    <dbReference type="NCBI Taxonomy" id="34765"/>
    <lineage>
        <taxon>Eukaryota</taxon>
        <taxon>Metazoa</taxon>
        <taxon>Chordata</taxon>
        <taxon>Tunicata</taxon>
        <taxon>Appendicularia</taxon>
        <taxon>Copelata</taxon>
        <taxon>Oikopleuridae</taxon>
        <taxon>Oikopleura</taxon>
    </lineage>
</organism>
<name>A0ABN7RS88_OIKDI</name>
<feature type="compositionally biased region" description="Basic and acidic residues" evidence="1">
    <location>
        <begin position="187"/>
        <end position="201"/>
    </location>
</feature>
<feature type="compositionally biased region" description="Polar residues" evidence="1">
    <location>
        <begin position="118"/>
        <end position="142"/>
    </location>
</feature>
<feature type="compositionally biased region" description="Polar residues" evidence="1">
    <location>
        <begin position="71"/>
        <end position="81"/>
    </location>
</feature>
<feature type="region of interest" description="Disordered" evidence="1">
    <location>
        <begin position="397"/>
        <end position="417"/>
    </location>
</feature>
<feature type="compositionally biased region" description="Basic residues" evidence="1">
    <location>
        <begin position="211"/>
        <end position="223"/>
    </location>
</feature>
<dbReference type="Pfam" id="PF04266">
    <property type="entry name" value="ASCH"/>
    <property type="match status" value="1"/>
</dbReference>
<dbReference type="SUPFAM" id="SSF88697">
    <property type="entry name" value="PUA domain-like"/>
    <property type="match status" value="1"/>
</dbReference>
<dbReference type="InterPro" id="IPR009349">
    <property type="entry name" value="TRIP4/RQT4_C2HC5_Znf"/>
</dbReference>
<keyword evidence="5" id="KW-1185">Reference proteome</keyword>
<feature type="compositionally biased region" description="Basic and acidic residues" evidence="1">
    <location>
        <begin position="397"/>
        <end position="406"/>
    </location>
</feature>
<dbReference type="CDD" id="cd06554">
    <property type="entry name" value="ASCH_ASC-1_like"/>
    <property type="match status" value="1"/>
</dbReference>
<reference evidence="4 5" key="1">
    <citation type="submission" date="2021-04" db="EMBL/GenBank/DDBJ databases">
        <authorList>
            <person name="Bliznina A."/>
        </authorList>
    </citation>
    <scope>NUCLEOTIDE SEQUENCE [LARGE SCALE GENOMIC DNA]</scope>
</reference>
<evidence type="ECO:0000259" key="3">
    <source>
        <dbReference type="Pfam" id="PF06221"/>
    </source>
</evidence>
<dbReference type="EMBL" id="OU015568">
    <property type="protein sequence ID" value="CAG5079357.1"/>
    <property type="molecule type" value="Genomic_DNA"/>
</dbReference>
<feature type="domain" description="TRIP4/RQT4 C2HC5-type zinc finger" evidence="3">
    <location>
        <begin position="240"/>
        <end position="281"/>
    </location>
</feature>
<dbReference type="Gene3D" id="2.30.130.30">
    <property type="entry name" value="Hypothetical protein"/>
    <property type="match status" value="1"/>
</dbReference>
<protein>
    <submittedName>
        <fullName evidence="4">Oidioi.mRNA.OKI2018_I69.PAR.g9234.t1.cds</fullName>
    </submittedName>
</protein>
<gene>
    <name evidence="4" type="ORF">OKIOD_LOCUS792</name>
</gene>
<feature type="compositionally biased region" description="Pro residues" evidence="1">
    <location>
        <begin position="175"/>
        <end position="184"/>
    </location>
</feature>
<feature type="domain" description="ASCH" evidence="2">
    <location>
        <begin position="429"/>
        <end position="465"/>
    </location>
</feature>
<dbReference type="PANTHER" id="PTHR12963">
    <property type="entry name" value="THYROID RECEPTOR INTERACTING PROTEIN RELATED"/>
    <property type="match status" value="1"/>
</dbReference>
<evidence type="ECO:0000313" key="5">
    <source>
        <dbReference type="Proteomes" id="UP001158576"/>
    </source>
</evidence>
<accession>A0ABN7RS88</accession>
<dbReference type="Proteomes" id="UP001158576">
    <property type="component" value="Chromosome PAR"/>
</dbReference>
<evidence type="ECO:0000259" key="2">
    <source>
        <dbReference type="Pfam" id="PF04266"/>
    </source>
</evidence>
<feature type="region of interest" description="Disordered" evidence="1">
    <location>
        <begin position="154"/>
        <end position="223"/>
    </location>
</feature>
<dbReference type="InterPro" id="IPR007374">
    <property type="entry name" value="ASCH_domain"/>
</dbReference>
<sequence length="560" mass="63418">MRQWLAHQMETLLGFSDAGLISAIENQPSEAALRKYCSELFGEQKVFIDELVRRKFGQGWVGTKQVKNTSVDFSAPKQENSAPRGGGGRGKKNKKGRNILLQDSALPGQLNGRDSPIQERSSQATPTPPSNSSEPQVQSAAQLASSLFGTTYSDAPKIVDKRTGQAKTRRKGRPKNPPVQPAQEPPSDSKKAEENLPKEDESFQMPEAYKPKPRRKKEKRRKFKTLDEAEDGGFLMPGRNVCDCQAQKHELINNCLACGRIVCEQEGEGPCLFCGKEVLYPDVAYITDENLKKALARKDRLLDFDRNSAKRTEVVDDETDYYKGVDEEKIREHRFGSRMNQKFSLNLESGDMEEQTLDEFIEENKVEEVVVEKRNNKELLLFNEDLGNNNLTYTFKKKEENGPAKEKKAKRSRIQDARLSEMSDTGTCLTMHQPWASLLIKGIKIHEGRVWPTNHRGRLWIHSSSRHADQETLDDVLKDHPEGKDLDWPISSLLGFVNVDDCLTQKDYRVQYPDGSSKAPYVFICSDPIELDIKLQMSGNHKLWKLPKDIQKAARAQLGL</sequence>
<dbReference type="InterPro" id="IPR039128">
    <property type="entry name" value="TRIP4-like"/>
</dbReference>
<feature type="region of interest" description="Disordered" evidence="1">
    <location>
        <begin position="71"/>
        <end position="142"/>
    </location>
</feature>
<dbReference type="PANTHER" id="PTHR12963:SF4">
    <property type="entry name" value="ACTIVATING SIGNAL COINTEGRATOR 1"/>
    <property type="match status" value="1"/>
</dbReference>
<dbReference type="Pfam" id="PF06221">
    <property type="entry name" value="zf-C2HC5"/>
    <property type="match status" value="1"/>
</dbReference>